<dbReference type="SFLD" id="SFLDG01135">
    <property type="entry name" value="C1.5.6:_HAD__Beta-PGM__Phospha"/>
    <property type="match status" value="1"/>
</dbReference>
<evidence type="ECO:0000256" key="3">
    <source>
        <dbReference type="ARBA" id="ARBA00022723"/>
    </source>
</evidence>
<organism evidence="6 7">
    <name type="scientific">Kribbibacterium absianum</name>
    <dbReference type="NCBI Taxonomy" id="3044210"/>
    <lineage>
        <taxon>Bacteria</taxon>
        <taxon>Bacillati</taxon>
        <taxon>Actinomycetota</taxon>
        <taxon>Coriobacteriia</taxon>
        <taxon>Coriobacteriales</taxon>
        <taxon>Kribbibacteriaceae</taxon>
        <taxon>Kribbibacterium</taxon>
    </lineage>
</organism>
<name>A0ABT6ZIQ7_9ACTN</name>
<keyword evidence="3" id="KW-0479">Metal-binding</keyword>
<evidence type="ECO:0000313" key="7">
    <source>
        <dbReference type="Proteomes" id="UP001431693"/>
    </source>
</evidence>
<comment type="similarity">
    <text evidence="2">Belongs to the HAD-like hydrolase superfamily. CbbY/CbbZ/Gph/YieH family.</text>
</comment>
<dbReference type="SFLD" id="SFLDG01129">
    <property type="entry name" value="C1.5:_HAD__Beta-PGM__Phosphata"/>
    <property type="match status" value="1"/>
</dbReference>
<evidence type="ECO:0000313" key="6">
    <source>
        <dbReference type="EMBL" id="MDJ1128531.1"/>
    </source>
</evidence>
<dbReference type="Gene3D" id="3.40.50.1000">
    <property type="entry name" value="HAD superfamily/HAD-like"/>
    <property type="match status" value="1"/>
</dbReference>
<dbReference type="PANTHER" id="PTHR46193">
    <property type="entry name" value="6-PHOSPHOGLUCONATE PHOSPHATASE"/>
    <property type="match status" value="1"/>
</dbReference>
<evidence type="ECO:0000256" key="2">
    <source>
        <dbReference type="ARBA" id="ARBA00006171"/>
    </source>
</evidence>
<protein>
    <submittedName>
        <fullName evidence="6">HAD family phosphatase</fullName>
    </submittedName>
</protein>
<dbReference type="NCBIfam" id="TIGR01509">
    <property type="entry name" value="HAD-SF-IA-v3"/>
    <property type="match status" value="1"/>
</dbReference>
<dbReference type="InterPro" id="IPR051600">
    <property type="entry name" value="Beta-PGM-like"/>
</dbReference>
<evidence type="ECO:0000256" key="1">
    <source>
        <dbReference type="ARBA" id="ARBA00001946"/>
    </source>
</evidence>
<dbReference type="InterPro" id="IPR041492">
    <property type="entry name" value="HAD_2"/>
</dbReference>
<dbReference type="SUPFAM" id="SSF56784">
    <property type="entry name" value="HAD-like"/>
    <property type="match status" value="1"/>
</dbReference>
<dbReference type="InterPro" id="IPR036412">
    <property type="entry name" value="HAD-like_sf"/>
</dbReference>
<dbReference type="InterPro" id="IPR023198">
    <property type="entry name" value="PGP-like_dom2"/>
</dbReference>
<accession>A0ABT6ZIQ7</accession>
<dbReference type="EMBL" id="JASJEX010000001">
    <property type="protein sequence ID" value="MDJ1128531.1"/>
    <property type="molecule type" value="Genomic_DNA"/>
</dbReference>
<dbReference type="Gene3D" id="1.10.150.240">
    <property type="entry name" value="Putative phosphatase, domain 2"/>
    <property type="match status" value="1"/>
</dbReference>
<dbReference type="Proteomes" id="UP001431693">
    <property type="component" value="Unassembled WGS sequence"/>
</dbReference>
<dbReference type="InterPro" id="IPR006439">
    <property type="entry name" value="HAD-SF_hydro_IA"/>
</dbReference>
<evidence type="ECO:0000256" key="4">
    <source>
        <dbReference type="ARBA" id="ARBA00022842"/>
    </source>
</evidence>
<dbReference type="Pfam" id="PF13419">
    <property type="entry name" value="HAD_2"/>
    <property type="match status" value="1"/>
</dbReference>
<evidence type="ECO:0000256" key="5">
    <source>
        <dbReference type="ARBA" id="ARBA00023277"/>
    </source>
</evidence>
<reference evidence="6" key="1">
    <citation type="submission" date="2023-05" db="EMBL/GenBank/DDBJ databases">
        <title>[olsenella] sp. nov., isolated from a pig farm feces dump.</title>
        <authorList>
            <person name="Chang Y.-H."/>
        </authorList>
    </citation>
    <scope>NUCLEOTIDE SEQUENCE</scope>
    <source>
        <strain evidence="6">YH-ols2217</strain>
    </source>
</reference>
<sequence>MTMANLAAALFDFDGVVADTEPLVSAQDLEAFRTFGIEPTWDELYSFVGTDGYGPARAVFERYGVDATFDDLRSPERHADRIEVYLDPSLDAMPGIREFIAGLRERGLKTALVSTSPARHLLAGLNRLGMTSCFDAIVSGDLTERHKPDPEPYARACELLGVVPGECVAFDDSPSGIASAKAAGCYVVGFTGSVVRQDTSEADETLASFEGLVL</sequence>
<dbReference type="RefSeq" id="WP_283712175.1">
    <property type="nucleotide sequence ID" value="NZ_JASJEW010000001.1"/>
</dbReference>
<dbReference type="InterPro" id="IPR023214">
    <property type="entry name" value="HAD_sf"/>
</dbReference>
<gene>
    <name evidence="6" type="ORF">QJ043_00315</name>
</gene>
<dbReference type="SFLD" id="SFLDS00003">
    <property type="entry name" value="Haloacid_Dehalogenase"/>
    <property type="match status" value="1"/>
</dbReference>
<keyword evidence="5" id="KW-0119">Carbohydrate metabolism</keyword>
<dbReference type="PANTHER" id="PTHR46193:SF18">
    <property type="entry name" value="HEXITOL PHOSPHATASE B"/>
    <property type="match status" value="1"/>
</dbReference>
<keyword evidence="4" id="KW-0460">Magnesium</keyword>
<keyword evidence="7" id="KW-1185">Reference proteome</keyword>
<comment type="cofactor">
    <cofactor evidence="1">
        <name>Mg(2+)</name>
        <dbReference type="ChEBI" id="CHEBI:18420"/>
    </cofactor>
</comment>
<comment type="caution">
    <text evidence="6">The sequence shown here is derived from an EMBL/GenBank/DDBJ whole genome shotgun (WGS) entry which is preliminary data.</text>
</comment>
<proteinExistence type="inferred from homology"/>